<keyword evidence="6 10" id="KW-1015">Disulfide bond</keyword>
<feature type="domain" description="EGF-like" evidence="13">
    <location>
        <begin position="221"/>
        <end position="270"/>
    </location>
</feature>
<dbReference type="CDD" id="cd00054">
    <property type="entry name" value="EGF_CA"/>
    <property type="match status" value="1"/>
</dbReference>
<reference evidence="14 15" key="1">
    <citation type="journal article" date="2019" name="Plant Biotechnol. J.">
        <title>The red bayberry genome and genetic basis of sex determination.</title>
        <authorList>
            <person name="Jia H.M."/>
            <person name="Jia H.J."/>
            <person name="Cai Q.L."/>
            <person name="Wang Y."/>
            <person name="Zhao H.B."/>
            <person name="Yang W.F."/>
            <person name="Wang G.Y."/>
            <person name="Li Y.H."/>
            <person name="Zhan D.L."/>
            <person name="Shen Y.T."/>
            <person name="Niu Q.F."/>
            <person name="Chang L."/>
            <person name="Qiu J."/>
            <person name="Zhao L."/>
            <person name="Xie H.B."/>
            <person name="Fu W.Y."/>
            <person name="Jin J."/>
            <person name="Li X.W."/>
            <person name="Jiao Y."/>
            <person name="Zhou C.C."/>
            <person name="Tu T."/>
            <person name="Chai C.Y."/>
            <person name="Gao J.L."/>
            <person name="Fan L.J."/>
            <person name="van de Weg E."/>
            <person name="Wang J.Y."/>
            <person name="Gao Z.S."/>
        </authorList>
    </citation>
    <scope>NUCLEOTIDE SEQUENCE [LARGE SCALE GENOMIC DNA]</scope>
    <source>
        <tissue evidence="14">Leaves</tissue>
    </source>
</reference>
<keyword evidence="7" id="KW-0325">Glycoprotein</keyword>
<protein>
    <submittedName>
        <fullName evidence="14">Wall-associated receptor kinase 2</fullName>
    </submittedName>
</protein>
<keyword evidence="15" id="KW-1185">Reference proteome</keyword>
<dbReference type="EMBL" id="RXIC02000021">
    <property type="protein sequence ID" value="KAB1220903.1"/>
    <property type="molecule type" value="Genomic_DNA"/>
</dbReference>
<keyword evidence="3" id="KW-0547">Nucleotide-binding</keyword>
<keyword evidence="10" id="KW-0245">EGF-like domain</keyword>
<evidence type="ECO:0000256" key="7">
    <source>
        <dbReference type="ARBA" id="ARBA00023180"/>
    </source>
</evidence>
<evidence type="ECO:0000256" key="3">
    <source>
        <dbReference type="ARBA" id="ARBA00022741"/>
    </source>
</evidence>
<dbReference type="CDD" id="cd14066">
    <property type="entry name" value="STKc_IRAK"/>
    <property type="match status" value="1"/>
</dbReference>
<dbReference type="GO" id="GO:0007166">
    <property type="term" value="P:cell surface receptor signaling pathway"/>
    <property type="evidence" value="ECO:0007669"/>
    <property type="project" value="InterPro"/>
</dbReference>
<dbReference type="GO" id="GO:0030247">
    <property type="term" value="F:polysaccharide binding"/>
    <property type="evidence" value="ECO:0007669"/>
    <property type="project" value="InterPro"/>
</dbReference>
<dbReference type="SUPFAM" id="SSF56112">
    <property type="entry name" value="Protein kinase-like (PK-like)"/>
    <property type="match status" value="1"/>
</dbReference>
<evidence type="ECO:0000256" key="9">
    <source>
        <dbReference type="ARBA" id="ARBA00047951"/>
    </source>
</evidence>
<organism evidence="14 15">
    <name type="scientific">Morella rubra</name>
    <name type="common">Chinese bayberry</name>
    <dbReference type="NCBI Taxonomy" id="262757"/>
    <lineage>
        <taxon>Eukaryota</taxon>
        <taxon>Viridiplantae</taxon>
        <taxon>Streptophyta</taxon>
        <taxon>Embryophyta</taxon>
        <taxon>Tracheophyta</taxon>
        <taxon>Spermatophyta</taxon>
        <taxon>Magnoliopsida</taxon>
        <taxon>eudicotyledons</taxon>
        <taxon>Gunneridae</taxon>
        <taxon>Pentapetalae</taxon>
        <taxon>rosids</taxon>
        <taxon>fabids</taxon>
        <taxon>Fagales</taxon>
        <taxon>Myricaceae</taxon>
        <taxon>Morella</taxon>
    </lineage>
</organism>
<feature type="domain" description="Protein kinase" evidence="12">
    <location>
        <begin position="399"/>
        <end position="667"/>
    </location>
</feature>
<evidence type="ECO:0000313" key="15">
    <source>
        <dbReference type="Proteomes" id="UP000516437"/>
    </source>
</evidence>
<dbReference type="GO" id="GO:0005886">
    <property type="term" value="C:plasma membrane"/>
    <property type="evidence" value="ECO:0007669"/>
    <property type="project" value="TreeGrafter"/>
</dbReference>
<comment type="catalytic activity">
    <reaction evidence="9">
        <text>L-threonyl-[protein] + ATP = O-phospho-L-threonyl-[protein] + ADP + H(+)</text>
        <dbReference type="Rhea" id="RHEA:46608"/>
        <dbReference type="Rhea" id="RHEA-COMP:11060"/>
        <dbReference type="Rhea" id="RHEA-COMP:11605"/>
        <dbReference type="ChEBI" id="CHEBI:15378"/>
        <dbReference type="ChEBI" id="CHEBI:30013"/>
        <dbReference type="ChEBI" id="CHEBI:30616"/>
        <dbReference type="ChEBI" id="CHEBI:61977"/>
        <dbReference type="ChEBI" id="CHEBI:456216"/>
    </reaction>
</comment>
<comment type="subcellular location">
    <subcellularLocation>
        <location evidence="1">Membrane</location>
        <topology evidence="1">Single-pass type I membrane protein</topology>
    </subcellularLocation>
</comment>
<comment type="catalytic activity">
    <reaction evidence="8">
        <text>L-seryl-[protein] + ATP = O-phospho-L-seryl-[protein] + ADP + H(+)</text>
        <dbReference type="Rhea" id="RHEA:17989"/>
        <dbReference type="Rhea" id="RHEA-COMP:9863"/>
        <dbReference type="Rhea" id="RHEA-COMP:11604"/>
        <dbReference type="ChEBI" id="CHEBI:15378"/>
        <dbReference type="ChEBI" id="CHEBI:29999"/>
        <dbReference type="ChEBI" id="CHEBI:30616"/>
        <dbReference type="ChEBI" id="CHEBI:83421"/>
        <dbReference type="ChEBI" id="CHEBI:456216"/>
    </reaction>
</comment>
<dbReference type="InterPro" id="IPR001245">
    <property type="entry name" value="Ser-Thr/Tyr_kinase_cat_dom"/>
</dbReference>
<dbReference type="PANTHER" id="PTHR27005:SF283">
    <property type="entry name" value="OS02G0633066 PROTEIN"/>
    <property type="match status" value="1"/>
</dbReference>
<dbReference type="Pfam" id="PF13947">
    <property type="entry name" value="GUB_WAK_bind"/>
    <property type="match status" value="1"/>
</dbReference>
<keyword evidence="11" id="KW-0472">Membrane</keyword>
<dbReference type="PANTHER" id="PTHR27005">
    <property type="entry name" value="WALL-ASSOCIATED RECEPTOR KINASE-LIKE 21"/>
    <property type="match status" value="1"/>
</dbReference>
<evidence type="ECO:0000256" key="6">
    <source>
        <dbReference type="ARBA" id="ARBA00023157"/>
    </source>
</evidence>
<dbReference type="FunFam" id="1.10.510.10:FF:000084">
    <property type="entry name" value="Wall-associated receptor kinase 2"/>
    <property type="match status" value="1"/>
</dbReference>
<keyword evidence="4 14" id="KW-0418">Kinase</keyword>
<dbReference type="SMART" id="SM00220">
    <property type="entry name" value="S_TKc"/>
    <property type="match status" value="1"/>
</dbReference>
<dbReference type="InterPro" id="IPR000719">
    <property type="entry name" value="Prot_kinase_dom"/>
</dbReference>
<evidence type="ECO:0000256" key="10">
    <source>
        <dbReference type="PROSITE-ProRule" id="PRU00076"/>
    </source>
</evidence>
<feature type="disulfide bond" evidence="10">
    <location>
        <begin position="236"/>
        <end position="253"/>
    </location>
</feature>
<dbReference type="GO" id="GO:0004674">
    <property type="term" value="F:protein serine/threonine kinase activity"/>
    <property type="evidence" value="ECO:0007669"/>
    <property type="project" value="TreeGrafter"/>
</dbReference>
<dbReference type="PROSITE" id="PS50011">
    <property type="entry name" value="PROTEIN_KINASE_DOM"/>
    <property type="match status" value="1"/>
</dbReference>
<name>A0A6A1W7M7_9ROSI</name>
<comment type="caution">
    <text evidence="14">The sequence shown here is derived from an EMBL/GenBank/DDBJ whole genome shotgun (WGS) entry which is preliminary data.</text>
</comment>
<dbReference type="InterPro" id="IPR045274">
    <property type="entry name" value="WAK-like"/>
</dbReference>
<dbReference type="PROSITE" id="PS00108">
    <property type="entry name" value="PROTEIN_KINASE_ST"/>
    <property type="match status" value="1"/>
</dbReference>
<dbReference type="AlphaFoldDB" id="A0A6A1W7M7"/>
<keyword evidence="5" id="KW-0067">ATP-binding</keyword>
<keyword evidence="4 14" id="KW-0808">Transferase</keyword>
<dbReference type="Pfam" id="PF07714">
    <property type="entry name" value="PK_Tyr_Ser-Thr"/>
    <property type="match status" value="1"/>
</dbReference>
<dbReference type="Gene3D" id="2.90.20.10">
    <property type="entry name" value="Plasmodium vivax P25 domain"/>
    <property type="match status" value="1"/>
</dbReference>
<dbReference type="Gene3D" id="3.30.200.20">
    <property type="entry name" value="Phosphorylase Kinase, domain 1"/>
    <property type="match status" value="2"/>
</dbReference>
<evidence type="ECO:0000259" key="12">
    <source>
        <dbReference type="PROSITE" id="PS50011"/>
    </source>
</evidence>
<proteinExistence type="predicted"/>
<evidence type="ECO:0000259" key="13">
    <source>
        <dbReference type="PROSITE" id="PS50026"/>
    </source>
</evidence>
<dbReference type="SMART" id="SM00179">
    <property type="entry name" value="EGF_CA"/>
    <property type="match status" value="1"/>
</dbReference>
<evidence type="ECO:0000313" key="14">
    <source>
        <dbReference type="EMBL" id="KAB1220903.1"/>
    </source>
</evidence>
<dbReference type="Proteomes" id="UP000516437">
    <property type="component" value="Chromosome 3"/>
</dbReference>
<dbReference type="GO" id="GO:0005524">
    <property type="term" value="F:ATP binding"/>
    <property type="evidence" value="ECO:0007669"/>
    <property type="project" value="UniProtKB-KW"/>
</dbReference>
<keyword evidence="11" id="KW-1133">Transmembrane helix</keyword>
<dbReference type="FunFam" id="3.30.200.20:FF:001380">
    <property type="entry name" value="Protein kinase superfamily protein"/>
    <property type="match status" value="1"/>
</dbReference>
<evidence type="ECO:0000256" key="8">
    <source>
        <dbReference type="ARBA" id="ARBA00047558"/>
    </source>
</evidence>
<evidence type="ECO:0000256" key="11">
    <source>
        <dbReference type="SAM" id="Phobius"/>
    </source>
</evidence>
<evidence type="ECO:0000256" key="2">
    <source>
        <dbReference type="ARBA" id="ARBA00022729"/>
    </source>
</evidence>
<comment type="caution">
    <text evidence="10">Lacks conserved residue(s) required for the propagation of feature annotation.</text>
</comment>
<dbReference type="InterPro" id="IPR025287">
    <property type="entry name" value="WAK_GUB"/>
</dbReference>
<dbReference type="GO" id="GO:0005509">
    <property type="term" value="F:calcium ion binding"/>
    <property type="evidence" value="ECO:0007669"/>
    <property type="project" value="InterPro"/>
</dbReference>
<dbReference type="InterPro" id="IPR000742">
    <property type="entry name" value="EGF"/>
</dbReference>
<dbReference type="InterPro" id="IPR008271">
    <property type="entry name" value="Ser/Thr_kinase_AS"/>
</dbReference>
<gene>
    <name evidence="14" type="ORF">CJ030_MR3G022615</name>
</gene>
<sequence>MAPSGVAAQIAKPNCPDHCGDVEIPYPFGTTKSCAIDHYFFINCTNLSGNFRPLTSDGLFVQSISIHGQLDIVTFTAYDCYNETGLQYHNRPFLRPSPNFPISTTQNKFVAVGCDTYAFLNGFRNNEPFSIGCTSTCESITNVINGSCSGIGCCQVEIPKGLKNFTLSARSYENHTSVLSFNPCSYAFVTKQDLFNFSSAYLDSPIKYNRSVPVVLDWAIGNDTCVNARTRFDYACGGHSTCYDSNNRHGYRCKCEEGYDGNPYLPDGCQDIDECKTRNPYKDSNQICTNIAGRYDCSCREEYEAYYMTDGTAGCRAKVHQSKIICIALGVSISLLVLLVGGSWIYWGLKRRKLMKLKEKFFIQNGGFILQQQRSNHRGSVEIVKIFSTGELEKATNNYDQRRILGEGGYGTVYKGVLSDNKIEQFINEVIVLAQINHRNVVKLLGCCLETEVPLLVYEFITNGTLSNHIHDRTLSFSLLWKERLKIAAEIAGALAYLHSETSIPIIHRDVKSTNILLDDHRNAKVADFGASRLVPLDQTQLTTLVQGTLGYLDPEYFQTSQLTEKSDVYSFGVVMAELLTGKKALSMDRPENDRNLANCLLSAIKEDCLLQILDDQIVKEDNIEELKDVANLAKRCLTVRGEDRPTMKEVAMELEGLRSMEKHPWGKANLSTEETEYLLNKPAESFNIDIGNGTGSSTSTTAGYESMRNQLLNSLNNGR</sequence>
<dbReference type="Gene3D" id="1.10.510.10">
    <property type="entry name" value="Transferase(Phosphotransferase) domain 1"/>
    <property type="match status" value="1"/>
</dbReference>
<feature type="transmembrane region" description="Helical" evidence="11">
    <location>
        <begin position="327"/>
        <end position="349"/>
    </location>
</feature>
<evidence type="ECO:0000256" key="1">
    <source>
        <dbReference type="ARBA" id="ARBA00004479"/>
    </source>
</evidence>
<keyword evidence="14" id="KW-0675">Receptor</keyword>
<dbReference type="InterPro" id="IPR001881">
    <property type="entry name" value="EGF-like_Ca-bd_dom"/>
</dbReference>
<dbReference type="InterPro" id="IPR011009">
    <property type="entry name" value="Kinase-like_dom_sf"/>
</dbReference>
<dbReference type="PROSITE" id="PS50026">
    <property type="entry name" value="EGF_3"/>
    <property type="match status" value="1"/>
</dbReference>
<keyword evidence="11" id="KW-0812">Transmembrane</keyword>
<accession>A0A6A1W7M7</accession>
<evidence type="ECO:0000256" key="4">
    <source>
        <dbReference type="ARBA" id="ARBA00022777"/>
    </source>
</evidence>
<keyword evidence="2" id="KW-0732">Signal</keyword>
<dbReference type="OrthoDB" id="4062651at2759"/>
<dbReference type="SUPFAM" id="SSF57196">
    <property type="entry name" value="EGF/Laminin"/>
    <property type="match status" value="1"/>
</dbReference>
<evidence type="ECO:0000256" key="5">
    <source>
        <dbReference type="ARBA" id="ARBA00022840"/>
    </source>
</evidence>